<dbReference type="InterPro" id="IPR002523">
    <property type="entry name" value="MgTranspt_CorA/ZnTranspt_ZntB"/>
</dbReference>
<dbReference type="GO" id="GO:0016020">
    <property type="term" value="C:membrane"/>
    <property type="evidence" value="ECO:0007669"/>
    <property type="project" value="UniProtKB-SubCell"/>
</dbReference>
<reference evidence="6" key="1">
    <citation type="submission" date="2020-10" db="EMBL/GenBank/DDBJ databases">
        <authorList>
            <person name="Hahn C.J."/>
            <person name="Laso-Perez R."/>
            <person name="Vulcano F."/>
            <person name="Vaziourakis K.-M."/>
            <person name="Stokke R."/>
            <person name="Steen I.H."/>
            <person name="Teske A."/>
            <person name="Boetius A."/>
            <person name="Liebeke M."/>
            <person name="Amann R."/>
            <person name="Knittel K."/>
        </authorList>
    </citation>
    <scope>NUCLEOTIDE SEQUENCE</scope>
    <source>
        <strain evidence="6">Gfbio:e3339647-f889-4370-9287-4fb5cb688e4c:AG394J04_GoMArc1</strain>
    </source>
</reference>
<dbReference type="InterPro" id="IPR045863">
    <property type="entry name" value="CorA_TM1_TM2"/>
</dbReference>
<dbReference type="SUPFAM" id="SSF144083">
    <property type="entry name" value="Magnesium transport protein CorA, transmembrane region"/>
    <property type="match status" value="1"/>
</dbReference>
<evidence type="ECO:0000313" key="7">
    <source>
        <dbReference type="Proteomes" id="UP000603056"/>
    </source>
</evidence>
<evidence type="ECO:0000313" key="6">
    <source>
        <dbReference type="EMBL" id="CAD6491182.1"/>
    </source>
</evidence>
<dbReference type="GO" id="GO:0046873">
    <property type="term" value="F:metal ion transmembrane transporter activity"/>
    <property type="evidence" value="ECO:0007669"/>
    <property type="project" value="InterPro"/>
</dbReference>
<accession>A0A811T695</accession>
<evidence type="ECO:0000256" key="1">
    <source>
        <dbReference type="ARBA" id="ARBA00004141"/>
    </source>
</evidence>
<dbReference type="Gene3D" id="1.20.58.340">
    <property type="entry name" value="Magnesium transport protein CorA, transmembrane region"/>
    <property type="match status" value="1"/>
</dbReference>
<keyword evidence="2 5" id="KW-0812">Transmembrane</keyword>
<gene>
    <name evidence="6" type="ORF">FFODKBPE_00119</name>
</gene>
<keyword evidence="4 5" id="KW-0472">Membrane</keyword>
<evidence type="ECO:0000256" key="2">
    <source>
        <dbReference type="ARBA" id="ARBA00022692"/>
    </source>
</evidence>
<evidence type="ECO:0000256" key="5">
    <source>
        <dbReference type="SAM" id="Phobius"/>
    </source>
</evidence>
<dbReference type="Proteomes" id="UP000603056">
    <property type="component" value="Unassembled WGS sequence"/>
</dbReference>
<keyword evidence="3 5" id="KW-1133">Transmembrane helix</keyword>
<evidence type="ECO:0008006" key="8">
    <source>
        <dbReference type="Google" id="ProtNLM"/>
    </source>
</evidence>
<feature type="transmembrane region" description="Helical" evidence="5">
    <location>
        <begin position="64"/>
        <end position="86"/>
    </location>
</feature>
<name>A0A811T695_9EURY</name>
<feature type="transmembrane region" description="Helical" evidence="5">
    <location>
        <begin position="29"/>
        <end position="52"/>
    </location>
</feature>
<dbReference type="Pfam" id="PF01544">
    <property type="entry name" value="CorA"/>
    <property type="match status" value="1"/>
</dbReference>
<comment type="caution">
    <text evidence="6">The sequence shown here is derived from an EMBL/GenBank/DDBJ whole genome shotgun (WGS) entry which is preliminary data.</text>
</comment>
<dbReference type="EMBL" id="CAJHIP010000002">
    <property type="protein sequence ID" value="CAD6491182.1"/>
    <property type="molecule type" value="Genomic_DNA"/>
</dbReference>
<evidence type="ECO:0000256" key="3">
    <source>
        <dbReference type="ARBA" id="ARBA00022989"/>
    </source>
</evidence>
<dbReference type="AlphaFoldDB" id="A0A811T695"/>
<organism evidence="6 7">
    <name type="scientific">Candidatus Argoarchaeum ethanivorans</name>
    <dbReference type="NCBI Taxonomy" id="2608793"/>
    <lineage>
        <taxon>Archaea</taxon>
        <taxon>Methanobacteriati</taxon>
        <taxon>Methanobacteriota</taxon>
        <taxon>Stenosarchaea group</taxon>
        <taxon>Methanomicrobia</taxon>
        <taxon>Methanosarcinales</taxon>
        <taxon>Methanosarcinales incertae sedis</taxon>
        <taxon>GOM Arc I cluster</taxon>
        <taxon>Candidatus Argoarchaeum</taxon>
    </lineage>
</organism>
<sequence length="99" mass="11336">MSEVLVSGLEVLQSIYNNQLQVLNNKVSLLMAWLTVIGTAVLVPNTIATIYGTSFFGDKGPEDLWWYLSLLFVSMILSGWMTYWWMKKKDIMPTMPDKL</sequence>
<proteinExistence type="predicted"/>
<evidence type="ECO:0000256" key="4">
    <source>
        <dbReference type="ARBA" id="ARBA00023136"/>
    </source>
</evidence>
<comment type="subcellular location">
    <subcellularLocation>
        <location evidence="1">Membrane</location>
        <topology evidence="1">Multi-pass membrane protein</topology>
    </subcellularLocation>
</comment>
<protein>
    <recommendedName>
        <fullName evidence="8">Magnesium transporter CorA</fullName>
    </recommendedName>
</protein>